<keyword evidence="2" id="KW-0964">Secreted</keyword>
<dbReference type="Gene3D" id="1.20.90.10">
    <property type="entry name" value="Phospholipase A2 domain"/>
    <property type="match status" value="1"/>
</dbReference>
<dbReference type="AlphaFoldDB" id="C6EVH0"/>
<dbReference type="InterPro" id="IPR036444">
    <property type="entry name" value="PLipase_A2_dom_sf"/>
</dbReference>
<dbReference type="PROSITE" id="PS00118">
    <property type="entry name" value="PA2_HIS"/>
    <property type="match status" value="1"/>
</dbReference>
<dbReference type="InterPro" id="IPR033113">
    <property type="entry name" value="PLA2_histidine"/>
</dbReference>
<dbReference type="GO" id="GO:0004623">
    <property type="term" value="F:phospholipase A2 activity"/>
    <property type="evidence" value="ECO:0007669"/>
    <property type="project" value="InterPro"/>
</dbReference>
<organism evidence="4">
    <name type="scientific">Heloderma suspectum cinctum</name>
    <name type="common">Banded Gila monster</name>
    <dbReference type="NCBI Taxonomy" id="537493"/>
    <lineage>
        <taxon>Eukaryota</taxon>
        <taxon>Metazoa</taxon>
        <taxon>Chordata</taxon>
        <taxon>Craniata</taxon>
        <taxon>Vertebrata</taxon>
        <taxon>Euteleostomi</taxon>
        <taxon>Lepidosauria</taxon>
        <taxon>Squamata</taxon>
        <taxon>Bifurcata</taxon>
        <taxon>Unidentata</taxon>
        <taxon>Episquamata</taxon>
        <taxon>Toxicofera</taxon>
        <taxon>Anguimorpha</taxon>
        <taxon>Neoanguimorpha</taxon>
        <taxon>Helodermatidae</taxon>
        <taxon>Heloderma</taxon>
    </lineage>
</organism>
<evidence type="ECO:0000256" key="2">
    <source>
        <dbReference type="ARBA" id="ARBA00022525"/>
    </source>
</evidence>
<evidence type="ECO:0000256" key="1">
    <source>
        <dbReference type="ARBA" id="ARBA00004613"/>
    </source>
</evidence>
<dbReference type="GO" id="GO:0006644">
    <property type="term" value="P:phospholipid metabolic process"/>
    <property type="evidence" value="ECO:0007669"/>
    <property type="project" value="InterPro"/>
</dbReference>
<dbReference type="EMBL" id="EU790968">
    <property type="protein sequence ID" value="ACE95070.1"/>
    <property type="molecule type" value="mRNA"/>
</dbReference>
<sequence>MCCRDHDHCENWISALEYKHGMRNYYPSTISHCDCDNQFRSCLMKLKDGTADYVGQAYFNVLKIPCFELEEGEGCVDWNFWLECTESKIMPVAKLVSAAPYQAQAETQSGEGRKRSRKKRKWLGQTHLDAAGQRGRLGTQGGLHYPPPLHFILTTTTL</sequence>
<dbReference type="PANTHER" id="PTHR12253">
    <property type="entry name" value="RH14732P"/>
    <property type="match status" value="1"/>
</dbReference>
<dbReference type="InterPro" id="IPR016090">
    <property type="entry name" value="PLA2-like_dom"/>
</dbReference>
<accession>C6EVH0</accession>
<dbReference type="Pfam" id="PF05826">
    <property type="entry name" value="Phospholip_A2_2"/>
    <property type="match status" value="1"/>
</dbReference>
<dbReference type="GO" id="GO:0005576">
    <property type="term" value="C:extracellular region"/>
    <property type="evidence" value="ECO:0007669"/>
    <property type="project" value="UniProtKB-SubCell"/>
</dbReference>
<evidence type="ECO:0000259" key="3">
    <source>
        <dbReference type="Pfam" id="PF05826"/>
    </source>
</evidence>
<reference evidence="4" key="1">
    <citation type="journal article" date="2010" name="Mol. Cell. Proteomics">
        <title>Functional and structural diversification of the Anguimorpha lizard venom system.</title>
        <authorList>
            <person name="Fry B.G."/>
            <person name="Winter K."/>
            <person name="Norman J.A."/>
            <person name="Roelants K."/>
            <person name="Nabuurs R.J."/>
            <person name="van Osch M.J."/>
            <person name="Teeuwisse W.M."/>
            <person name="van der Weerd L."/>
            <person name="McNaughtan J.E."/>
            <person name="Kwok H.F."/>
            <person name="Scheib H."/>
            <person name="Greisman L."/>
            <person name="Kochva E."/>
            <person name="Miller L.J."/>
            <person name="Gao F."/>
            <person name="Karas J."/>
            <person name="Scanlon D."/>
            <person name="Lin F."/>
            <person name="Kuruppu S."/>
            <person name="Shaw C."/>
            <person name="Wong L."/>
            <person name="Hodgson W.C."/>
        </authorList>
    </citation>
    <scope>NUCLEOTIDE SEQUENCE</scope>
    <source>
        <tissue evidence="4">Mandibular venom gland</tissue>
    </source>
</reference>
<comment type="subcellular location">
    <subcellularLocation>
        <location evidence="1">Secreted</location>
    </subcellularLocation>
</comment>
<protein>
    <submittedName>
        <fullName evidence="4">Type III phospholipase A2 toxin 2</fullName>
    </submittedName>
</protein>
<feature type="domain" description="Phospholipase A2-like central" evidence="3">
    <location>
        <begin position="1"/>
        <end position="69"/>
    </location>
</feature>
<evidence type="ECO:0000313" key="4">
    <source>
        <dbReference type="EMBL" id="ACE95070.1"/>
    </source>
</evidence>
<dbReference type="SUPFAM" id="SSF48619">
    <property type="entry name" value="Phospholipase A2, PLA2"/>
    <property type="match status" value="1"/>
</dbReference>
<dbReference type="GO" id="GO:0050482">
    <property type="term" value="P:arachidonate secretion"/>
    <property type="evidence" value="ECO:0007669"/>
    <property type="project" value="InterPro"/>
</dbReference>
<proteinExistence type="evidence at transcript level"/>
<name>C6EVH0_HELSC</name>